<dbReference type="InterPro" id="IPR052927">
    <property type="entry name" value="DCC_oxidoreductase"/>
</dbReference>
<reference evidence="1" key="1">
    <citation type="submission" date="2021-01" db="EMBL/GenBank/DDBJ databases">
        <authorList>
            <person name="Corre E."/>
            <person name="Pelletier E."/>
            <person name="Niang G."/>
            <person name="Scheremetjew M."/>
            <person name="Finn R."/>
            <person name="Kale V."/>
            <person name="Holt S."/>
            <person name="Cochrane G."/>
            <person name="Meng A."/>
            <person name="Brown T."/>
            <person name="Cohen L."/>
        </authorList>
    </citation>
    <scope>NUCLEOTIDE SEQUENCE</scope>
    <source>
        <strain evidence="1">308</strain>
    </source>
</reference>
<dbReference type="GO" id="GO:0015035">
    <property type="term" value="F:protein-disulfide reductase activity"/>
    <property type="evidence" value="ECO:0007669"/>
    <property type="project" value="InterPro"/>
</dbReference>
<dbReference type="PANTHER" id="PTHR33639:SF2">
    <property type="entry name" value="DUF393 DOMAIN-CONTAINING PROTEIN"/>
    <property type="match status" value="1"/>
</dbReference>
<dbReference type="Pfam" id="PF04134">
    <property type="entry name" value="DCC1-like"/>
    <property type="match status" value="1"/>
</dbReference>
<evidence type="ECO:0008006" key="2">
    <source>
        <dbReference type="Google" id="ProtNLM"/>
    </source>
</evidence>
<organism evidence="1">
    <name type="scientific">Corethron hystrix</name>
    <dbReference type="NCBI Taxonomy" id="216773"/>
    <lineage>
        <taxon>Eukaryota</taxon>
        <taxon>Sar</taxon>
        <taxon>Stramenopiles</taxon>
        <taxon>Ochrophyta</taxon>
        <taxon>Bacillariophyta</taxon>
        <taxon>Coscinodiscophyceae</taxon>
        <taxon>Corethrophycidae</taxon>
        <taxon>Corethrales</taxon>
        <taxon>Corethraceae</taxon>
        <taxon>Corethron</taxon>
    </lineage>
</organism>
<sequence length="244" mass="27381">MPSVGRRRPASTSKRSVAVRLWLTTILVSIASSSTASAYMAFGVSPNTLTPPLAQRSICCRQRNFYTVPFVMSMSSSSTEKQNKKIPMEEATTIFEKTFSGDDQRPIILFDGVCNLCNSAVNFALDNDEVGNFRFVALQSDVGRALLMTHDRDADDISSIVLVDREEAYFKSDAVMRIARGMDGVGIQSIGYVGPLLPEFFRNMVYDFVADNRYRLGKSESCRLYDDRFDDRFITSSFDEKETI</sequence>
<dbReference type="InterPro" id="IPR007263">
    <property type="entry name" value="DCC1-like"/>
</dbReference>
<dbReference type="PANTHER" id="PTHR33639">
    <property type="entry name" value="THIOL-DISULFIDE OXIDOREDUCTASE DCC"/>
    <property type="match status" value="1"/>
</dbReference>
<proteinExistence type="predicted"/>
<protein>
    <recommendedName>
        <fullName evidence="2">Thiol-disulfide oxidoreductase DCC</fullName>
    </recommendedName>
</protein>
<dbReference type="EMBL" id="HBFR01001050">
    <property type="protein sequence ID" value="CAD8873499.1"/>
    <property type="molecule type" value="Transcribed_RNA"/>
</dbReference>
<evidence type="ECO:0000313" key="1">
    <source>
        <dbReference type="EMBL" id="CAD8873499.1"/>
    </source>
</evidence>
<name>A0A7S1B334_9STRA</name>
<gene>
    <name evidence="1" type="ORF">CHYS00102_LOCUS657</name>
</gene>
<dbReference type="AlphaFoldDB" id="A0A7S1B334"/>
<accession>A0A7S1B334</accession>